<dbReference type="InterPro" id="IPR000210">
    <property type="entry name" value="BTB/POZ_dom"/>
</dbReference>
<gene>
    <name evidence="2" type="ORF">X975_13555</name>
</gene>
<dbReference type="PROSITE" id="PS50097">
    <property type="entry name" value="BTB"/>
    <property type="match status" value="2"/>
</dbReference>
<name>A0A087TTX8_STEMI</name>
<evidence type="ECO:0000313" key="3">
    <source>
        <dbReference type="Proteomes" id="UP000054359"/>
    </source>
</evidence>
<proteinExistence type="predicted"/>
<dbReference type="OrthoDB" id="6409809at2759"/>
<reference evidence="2 3" key="1">
    <citation type="submission" date="2013-11" db="EMBL/GenBank/DDBJ databases">
        <title>Genome sequencing of Stegodyphus mimosarum.</title>
        <authorList>
            <person name="Bechsgaard J."/>
        </authorList>
    </citation>
    <scope>NUCLEOTIDE SEQUENCE [LARGE SCALE GENOMIC DNA]</scope>
</reference>
<dbReference type="Pfam" id="PF00651">
    <property type="entry name" value="BTB"/>
    <property type="match status" value="2"/>
</dbReference>
<dbReference type="CDD" id="cd18186">
    <property type="entry name" value="BTB_POZ_ZBTB_KLHL-like"/>
    <property type="match status" value="1"/>
</dbReference>
<evidence type="ECO:0000259" key="1">
    <source>
        <dbReference type="PROSITE" id="PS50097"/>
    </source>
</evidence>
<organism evidence="2 3">
    <name type="scientific">Stegodyphus mimosarum</name>
    <name type="common">African social velvet spider</name>
    <dbReference type="NCBI Taxonomy" id="407821"/>
    <lineage>
        <taxon>Eukaryota</taxon>
        <taxon>Metazoa</taxon>
        <taxon>Ecdysozoa</taxon>
        <taxon>Arthropoda</taxon>
        <taxon>Chelicerata</taxon>
        <taxon>Arachnida</taxon>
        <taxon>Araneae</taxon>
        <taxon>Araneomorphae</taxon>
        <taxon>Entelegynae</taxon>
        <taxon>Eresoidea</taxon>
        <taxon>Eresidae</taxon>
        <taxon>Stegodyphus</taxon>
    </lineage>
</organism>
<protein>
    <submittedName>
        <fullName evidence="2">BTB/POZ domain-containing protein 3</fullName>
    </submittedName>
</protein>
<feature type="non-terminal residue" evidence="2">
    <location>
        <position position="705"/>
    </location>
</feature>
<dbReference type="EMBL" id="KK116722">
    <property type="protein sequence ID" value="KFM68567.1"/>
    <property type="molecule type" value="Genomic_DNA"/>
</dbReference>
<dbReference type="SUPFAM" id="SSF54695">
    <property type="entry name" value="POZ domain"/>
    <property type="match status" value="2"/>
</dbReference>
<dbReference type="Gene3D" id="1.25.40.420">
    <property type="match status" value="1"/>
</dbReference>
<keyword evidence="3" id="KW-1185">Reference proteome</keyword>
<sequence length="705" mass="81144">MERNDLPGDKTFNAADDLKTSLSRLLQKTLLTDVEFRVVVGTSAKVFPAHKLILACRSPILADRFYKEKDTSVIFEYDVGPLGIEQMIRYIYLDNIDSYSAFALKQGLEASLKYSIKSLENLCISYLMNLEVTGDNVYEVLDAANRVKHNGILQRCLEILKSDTETVLNSFALRHASLNTLVLIFQLRELNIESEVRLLEAAIMWYQHNRSSSSRDKLLSCIDIMALDVDEFLALIEKFPTFFTDSEIVSILSNIRHFGSRDLPAFCVTHNTKRKFLKPKCKTNVISNLGVSNSSTQTSVFKMLDKSTEISPSETHFFPDQKTASVQTSFHETLEKSTEISEEEVYMFRSTKSMTTGTQTTVVSTLDGTSQISKSEAFLFNRKQTVDREIQTTCTGPPNRSIQTSDPILRRNQNTKISKNNSDIFMSSKTYDTEVQRTFAAGNQESSPFLDVDPYYFFKNENENTHTSWPSLSEKGHADAEWKAFRNARDERNRINFEDEPRDVLPFSKQNSRKINDMVSTSRKEVTSDKTSSDFDPVNRIRIDLIGEPRNKEELKIKFTVYDGTEIQELITYYTLLEESSTFFAHLFDDGHYSMKLKSLKLDDVSFKGLSYMIRFLEQRRITVKQLGDFPEIWKVARTFRMYEMQKYCENRLENVPITLHTVNEVMSAASIMGLTDLHEKCRNVNIIHKYNPESMKFIKRSKKI</sequence>
<dbReference type="Gene3D" id="3.30.710.10">
    <property type="entry name" value="Potassium Channel Kv1.1, Chain A"/>
    <property type="match status" value="2"/>
</dbReference>
<dbReference type="Pfam" id="PF07707">
    <property type="entry name" value="BACK"/>
    <property type="match status" value="1"/>
</dbReference>
<feature type="domain" description="BTB" evidence="1">
    <location>
        <begin position="555"/>
        <end position="626"/>
    </location>
</feature>
<dbReference type="STRING" id="407821.A0A087TTX8"/>
<dbReference type="SMART" id="SM00225">
    <property type="entry name" value="BTB"/>
    <property type="match status" value="2"/>
</dbReference>
<accession>A0A087TTX8</accession>
<dbReference type="InterPro" id="IPR011333">
    <property type="entry name" value="SKP1/BTB/POZ_sf"/>
</dbReference>
<dbReference type="InterPro" id="IPR011705">
    <property type="entry name" value="BACK"/>
</dbReference>
<feature type="domain" description="BTB" evidence="1">
    <location>
        <begin position="32"/>
        <end position="100"/>
    </location>
</feature>
<dbReference type="PANTHER" id="PTHR45774:SF3">
    <property type="entry name" value="BTB (POZ) DOMAIN-CONTAINING 2B-RELATED"/>
    <property type="match status" value="1"/>
</dbReference>
<dbReference type="Proteomes" id="UP000054359">
    <property type="component" value="Unassembled WGS sequence"/>
</dbReference>
<evidence type="ECO:0000313" key="2">
    <source>
        <dbReference type="EMBL" id="KFM68567.1"/>
    </source>
</evidence>
<dbReference type="PANTHER" id="PTHR45774">
    <property type="entry name" value="BTB/POZ DOMAIN-CONTAINING"/>
    <property type="match status" value="1"/>
</dbReference>
<dbReference type="AlphaFoldDB" id="A0A087TTX8"/>